<comment type="similarity">
    <text evidence="1">Belongs to the CdaR family.</text>
</comment>
<evidence type="ECO:0000259" key="2">
    <source>
        <dbReference type="Pfam" id="PF07905"/>
    </source>
</evidence>
<dbReference type="InterPro" id="IPR051448">
    <property type="entry name" value="CdaR-like_regulators"/>
</dbReference>
<evidence type="ECO:0000313" key="6">
    <source>
        <dbReference type="Proteomes" id="UP000320776"/>
    </source>
</evidence>
<feature type="domain" description="CdaR GGDEF-like" evidence="4">
    <location>
        <begin position="345"/>
        <end position="433"/>
    </location>
</feature>
<dbReference type="RefSeq" id="WP_144349425.1">
    <property type="nucleotide sequence ID" value="NZ_CP036259.1"/>
</dbReference>
<dbReference type="InterPro" id="IPR012914">
    <property type="entry name" value="PucR_dom"/>
</dbReference>
<dbReference type="InterPro" id="IPR042070">
    <property type="entry name" value="PucR_C-HTH_sf"/>
</dbReference>
<reference evidence="5 6" key="1">
    <citation type="submission" date="2019-02" db="EMBL/GenBank/DDBJ databases">
        <title>Closed genome of Sporomusa termitida DSM 4440.</title>
        <authorList>
            <person name="Poehlein A."/>
            <person name="Daniel R."/>
        </authorList>
    </citation>
    <scope>NUCLEOTIDE SEQUENCE [LARGE SCALE GENOMIC DNA]</scope>
    <source>
        <strain evidence="5 6">DSM 4440</strain>
    </source>
</reference>
<dbReference type="Proteomes" id="UP000320776">
    <property type="component" value="Chromosome"/>
</dbReference>
<dbReference type="KEGG" id="sted:SPTER_11370"/>
<dbReference type="Pfam" id="PF07905">
    <property type="entry name" value="PucR"/>
    <property type="match status" value="1"/>
</dbReference>
<dbReference type="InterPro" id="IPR025736">
    <property type="entry name" value="PucR_C-HTH_dom"/>
</dbReference>
<dbReference type="PANTHER" id="PTHR33744:SF1">
    <property type="entry name" value="DNA-BINDING TRANSCRIPTIONAL ACTIVATOR ADER"/>
    <property type="match status" value="1"/>
</dbReference>
<dbReference type="Gene3D" id="1.10.10.2840">
    <property type="entry name" value="PucR C-terminal helix-turn-helix domain"/>
    <property type="match status" value="1"/>
</dbReference>
<organism evidence="5 6">
    <name type="scientific">Sporomusa termitida</name>
    <dbReference type="NCBI Taxonomy" id="2377"/>
    <lineage>
        <taxon>Bacteria</taxon>
        <taxon>Bacillati</taxon>
        <taxon>Bacillota</taxon>
        <taxon>Negativicutes</taxon>
        <taxon>Selenomonadales</taxon>
        <taxon>Sporomusaceae</taxon>
        <taxon>Sporomusa</taxon>
    </lineage>
</organism>
<protein>
    <submittedName>
        <fullName evidence="5">Purine catabolism regulatory protein</fullName>
    </submittedName>
</protein>
<dbReference type="Pfam" id="PF17853">
    <property type="entry name" value="GGDEF_2"/>
    <property type="match status" value="1"/>
</dbReference>
<evidence type="ECO:0000256" key="1">
    <source>
        <dbReference type="ARBA" id="ARBA00006754"/>
    </source>
</evidence>
<proteinExistence type="inferred from homology"/>
<accession>A0A517DR58</accession>
<dbReference type="OrthoDB" id="9792148at2"/>
<evidence type="ECO:0000313" key="5">
    <source>
        <dbReference type="EMBL" id="QDR79835.1"/>
    </source>
</evidence>
<feature type="domain" description="PucR C-terminal helix-turn-helix" evidence="3">
    <location>
        <begin position="486"/>
        <end position="543"/>
    </location>
</feature>
<evidence type="ECO:0000259" key="3">
    <source>
        <dbReference type="Pfam" id="PF13556"/>
    </source>
</evidence>
<feature type="domain" description="Purine catabolism PurC-like" evidence="2">
    <location>
        <begin position="8"/>
        <end position="126"/>
    </location>
</feature>
<dbReference type="Pfam" id="PF13556">
    <property type="entry name" value="HTH_30"/>
    <property type="match status" value="1"/>
</dbReference>
<evidence type="ECO:0000259" key="4">
    <source>
        <dbReference type="Pfam" id="PF17853"/>
    </source>
</evidence>
<keyword evidence="6" id="KW-1185">Reference proteome</keyword>
<dbReference type="EMBL" id="CP036259">
    <property type="protein sequence ID" value="QDR79835.1"/>
    <property type="molecule type" value="Genomic_DNA"/>
</dbReference>
<gene>
    <name evidence="5" type="primary">pucR_2</name>
    <name evidence="5" type="ORF">SPTER_11370</name>
</gene>
<name>A0A517DR58_9FIRM</name>
<dbReference type="InterPro" id="IPR041522">
    <property type="entry name" value="CdaR_GGDEF"/>
</dbReference>
<dbReference type="AlphaFoldDB" id="A0A517DR58"/>
<sequence length="559" mass="61776">MHLLIKDVLQLFQDKSVSLAAGLAGLDNTVISVNIMDAPDILNWVKPGDLILTTAYIAKDDPVLQERLIKDLAAIGAAGLGIKTKRFLPEIPAIIKKTADELSFPILDLPLDMSLSEIMNPIISNIANRQSYVLHRTIEIQKALTRVAIQGEGLCSIITCLGKLTQCPVGCYDVNGSPLARWLPENLPGIPDRIVRQIAALLEKQVENNDELQGLLARTKSPWTQSLSIETGCYLLTSFPVMSDNETFGHISIVQLNDTFADINDVALEQTCIVAALDFAKQKAIAQSRRLHSRDILEYILFDDLAKPNVAEVLTGSRLMHAKFFECWVVQLAEDENVVNIPVLLTRIYKTTQQLVTAASPLSIVSERTGKIIVLMASANSFINNEPHLGIILHNTLTSLYQDLTISIGVGTLSTKLSDARQSFHNALTCLRLGQQIKGNGHITFPYEIACYSILENDAAAAILAQVCSSIIEKLEYGEKNSGTDLLQTLEKYLECDKSLTETASELYIHRNTLSNRLEKIMDIVNLDFTNKELVFCLRLALRRRKISGGQAGKKSREL</sequence>
<dbReference type="PANTHER" id="PTHR33744">
    <property type="entry name" value="CARBOHYDRATE DIACID REGULATOR"/>
    <property type="match status" value="1"/>
</dbReference>